<keyword evidence="6" id="KW-0949">S-adenosyl-L-methionine</keyword>
<sequence>MRAPHGVPFTAPEEGHTLLSTYLSREAARKLRHGAPWLRREDIVSMEGEPEPGTPMQLRDEDGQVLGLGDVDLQASYAVRRLGLPDEAVEGLIPRHVRHAFERRARLVDDPRFCRIVNDDGDGLPGLIVDRYDTHFVVQTLTRSMDARKEEITRTLVEVTGAASVLLRNDTFRRKALGLPAQRPHVMYGTPPRWCRLLEMGARFTVDLTYGKGTGYQYDHRELRRFLGRTGNGDRVLDVACNVGGLFVHAGRHGAKQIIAFDGNADSADLARENAEANGLLGRVTVEQGEALAVLRALKDTFDLVLLDTQGVASEEDFIEQVRLALRRTRHGGRLLVVGYHPPLGLGSFNEAVATACEQEARIAFRLVRMGLPPDHPAPVGSPGAEYLEAVALEIS</sequence>
<dbReference type="PANTHER" id="PTHR42873:SF1">
    <property type="entry name" value="S-ADENOSYLMETHIONINE-DEPENDENT METHYLTRANSFERASE DOMAIN-CONTAINING PROTEIN"/>
    <property type="match status" value="1"/>
</dbReference>
<comment type="subcellular location">
    <subcellularLocation>
        <location evidence="1">Cytoplasm</location>
    </subcellularLocation>
</comment>
<evidence type="ECO:0000313" key="10">
    <source>
        <dbReference type="EMBL" id="RKH45100.1"/>
    </source>
</evidence>
<dbReference type="SUPFAM" id="SSF53335">
    <property type="entry name" value="S-adenosyl-L-methionine-dependent methyltransferases"/>
    <property type="match status" value="1"/>
</dbReference>
<evidence type="ECO:0000256" key="3">
    <source>
        <dbReference type="ARBA" id="ARBA00022552"/>
    </source>
</evidence>
<dbReference type="InterPro" id="IPR029063">
    <property type="entry name" value="SAM-dependent_MTases_sf"/>
</dbReference>
<dbReference type="SUPFAM" id="SSF88697">
    <property type="entry name" value="PUA domain-like"/>
    <property type="match status" value="1"/>
</dbReference>
<evidence type="ECO:0000256" key="7">
    <source>
        <dbReference type="ARBA" id="ARBA00022884"/>
    </source>
</evidence>
<accession>A0A3A8NNY0</accession>
<dbReference type="GO" id="GO:0006364">
    <property type="term" value="P:rRNA processing"/>
    <property type="evidence" value="ECO:0007669"/>
    <property type="project" value="UniProtKB-KW"/>
</dbReference>
<dbReference type="Pfam" id="PF10672">
    <property type="entry name" value="Methyltrans_SAM"/>
    <property type="match status" value="1"/>
</dbReference>
<protein>
    <submittedName>
        <fullName evidence="10">Class I SAM-dependent rRNA methyltransferase</fullName>
    </submittedName>
</protein>
<evidence type="ECO:0000259" key="9">
    <source>
        <dbReference type="SMART" id="SM00359"/>
    </source>
</evidence>
<dbReference type="Gene3D" id="3.40.50.150">
    <property type="entry name" value="Vaccinia Virus protein VP39"/>
    <property type="match status" value="1"/>
</dbReference>
<dbReference type="GO" id="GO:0008168">
    <property type="term" value="F:methyltransferase activity"/>
    <property type="evidence" value="ECO:0007669"/>
    <property type="project" value="UniProtKB-KW"/>
</dbReference>
<dbReference type="GO" id="GO:0003723">
    <property type="term" value="F:RNA binding"/>
    <property type="evidence" value="ECO:0007669"/>
    <property type="project" value="UniProtKB-KW"/>
</dbReference>
<keyword evidence="7" id="KW-0694">RNA-binding</keyword>
<keyword evidence="2" id="KW-0963">Cytoplasm</keyword>
<keyword evidence="3" id="KW-0698">rRNA processing</keyword>
<dbReference type="EMBL" id="RAWG01000040">
    <property type="protein sequence ID" value="RKH45100.1"/>
    <property type="molecule type" value="Genomic_DNA"/>
</dbReference>
<dbReference type="CDD" id="cd02440">
    <property type="entry name" value="AdoMet_MTases"/>
    <property type="match status" value="1"/>
</dbReference>
<comment type="similarity">
    <text evidence="8">Belongs to the methyltransferase superfamily. RlmI family.</text>
</comment>
<evidence type="ECO:0000313" key="11">
    <source>
        <dbReference type="Proteomes" id="UP000273405"/>
    </source>
</evidence>
<dbReference type="Pfam" id="PF17785">
    <property type="entry name" value="PUA_3"/>
    <property type="match status" value="1"/>
</dbReference>
<comment type="caution">
    <text evidence="10">The sequence shown here is derived from an EMBL/GenBank/DDBJ whole genome shotgun (WGS) entry which is preliminary data.</text>
</comment>
<dbReference type="PROSITE" id="PS50890">
    <property type="entry name" value="PUA"/>
    <property type="match status" value="1"/>
</dbReference>
<organism evidence="10 11">
    <name type="scientific">Corallococcus sicarius</name>
    <dbReference type="NCBI Taxonomy" id="2316726"/>
    <lineage>
        <taxon>Bacteria</taxon>
        <taxon>Pseudomonadati</taxon>
        <taxon>Myxococcota</taxon>
        <taxon>Myxococcia</taxon>
        <taxon>Myxococcales</taxon>
        <taxon>Cystobacterineae</taxon>
        <taxon>Myxococcaceae</taxon>
        <taxon>Corallococcus</taxon>
    </lineage>
</organism>
<dbReference type="InterPro" id="IPR002478">
    <property type="entry name" value="PUA"/>
</dbReference>
<dbReference type="Gene3D" id="3.30.750.80">
    <property type="entry name" value="RNA methyltransferase domain (HRMD) like"/>
    <property type="match status" value="1"/>
</dbReference>
<dbReference type="InterPro" id="IPR019614">
    <property type="entry name" value="SAM-dep_methyl-trfase"/>
</dbReference>
<keyword evidence="11" id="KW-1185">Reference proteome</keyword>
<dbReference type="Gene3D" id="2.30.130.10">
    <property type="entry name" value="PUA domain"/>
    <property type="match status" value="1"/>
</dbReference>
<dbReference type="Proteomes" id="UP000273405">
    <property type="component" value="Unassembled WGS sequence"/>
</dbReference>
<evidence type="ECO:0000256" key="6">
    <source>
        <dbReference type="ARBA" id="ARBA00022691"/>
    </source>
</evidence>
<dbReference type="CDD" id="cd21153">
    <property type="entry name" value="PUA_RlmI"/>
    <property type="match status" value="1"/>
</dbReference>
<feature type="domain" description="PUA" evidence="9">
    <location>
        <begin position="19"/>
        <end position="102"/>
    </location>
</feature>
<keyword evidence="5 10" id="KW-0808">Transferase</keyword>
<evidence type="ECO:0000256" key="5">
    <source>
        <dbReference type="ARBA" id="ARBA00022679"/>
    </source>
</evidence>
<keyword evidence="4 10" id="KW-0489">Methyltransferase</keyword>
<dbReference type="PANTHER" id="PTHR42873">
    <property type="entry name" value="RIBOSOMAL RNA LARGE SUBUNIT METHYLTRANSFERASE"/>
    <property type="match status" value="1"/>
</dbReference>
<evidence type="ECO:0000256" key="8">
    <source>
        <dbReference type="ARBA" id="ARBA00038091"/>
    </source>
</evidence>
<reference evidence="11" key="1">
    <citation type="submission" date="2018-09" db="EMBL/GenBank/DDBJ databases">
        <authorList>
            <person name="Livingstone P.G."/>
            <person name="Whitworth D.E."/>
        </authorList>
    </citation>
    <scope>NUCLEOTIDE SEQUENCE [LARGE SCALE GENOMIC DNA]</scope>
    <source>
        <strain evidence="11">CA040B</strain>
    </source>
</reference>
<dbReference type="CDD" id="cd11572">
    <property type="entry name" value="RlmI_M_like"/>
    <property type="match status" value="1"/>
</dbReference>
<dbReference type="InterPro" id="IPR036974">
    <property type="entry name" value="PUA_sf"/>
</dbReference>
<dbReference type="InterPro" id="IPR015947">
    <property type="entry name" value="PUA-like_sf"/>
</dbReference>
<dbReference type="AlphaFoldDB" id="A0A3A8NNY0"/>
<gene>
    <name evidence="10" type="ORF">D7X12_08860</name>
</gene>
<proteinExistence type="inferred from homology"/>
<dbReference type="SMART" id="SM00359">
    <property type="entry name" value="PUA"/>
    <property type="match status" value="1"/>
</dbReference>
<dbReference type="InterPro" id="IPR041532">
    <property type="entry name" value="RlmI-like_PUA"/>
</dbReference>
<evidence type="ECO:0000256" key="1">
    <source>
        <dbReference type="ARBA" id="ARBA00004496"/>
    </source>
</evidence>
<dbReference type="OrthoDB" id="9805492at2"/>
<dbReference type="GO" id="GO:0032259">
    <property type="term" value="P:methylation"/>
    <property type="evidence" value="ECO:0007669"/>
    <property type="project" value="UniProtKB-KW"/>
</dbReference>
<evidence type="ECO:0000256" key="2">
    <source>
        <dbReference type="ARBA" id="ARBA00022490"/>
    </source>
</evidence>
<evidence type="ECO:0000256" key="4">
    <source>
        <dbReference type="ARBA" id="ARBA00022603"/>
    </source>
</evidence>
<name>A0A3A8NNY0_9BACT</name>